<evidence type="ECO:0000313" key="3">
    <source>
        <dbReference type="Proteomes" id="UP000735302"/>
    </source>
</evidence>
<reference evidence="2 3" key="1">
    <citation type="journal article" date="2021" name="Elife">
        <title>Chloroplast acquisition without the gene transfer in kleptoplastic sea slugs, Plakobranchus ocellatus.</title>
        <authorList>
            <person name="Maeda T."/>
            <person name="Takahashi S."/>
            <person name="Yoshida T."/>
            <person name="Shimamura S."/>
            <person name="Takaki Y."/>
            <person name="Nagai Y."/>
            <person name="Toyoda A."/>
            <person name="Suzuki Y."/>
            <person name="Arimoto A."/>
            <person name="Ishii H."/>
            <person name="Satoh N."/>
            <person name="Nishiyama T."/>
            <person name="Hasebe M."/>
            <person name="Maruyama T."/>
            <person name="Minagawa J."/>
            <person name="Obokata J."/>
            <person name="Shigenobu S."/>
        </authorList>
    </citation>
    <scope>NUCLEOTIDE SEQUENCE [LARGE SCALE GENOMIC DNA]</scope>
</reference>
<feature type="region of interest" description="Disordered" evidence="1">
    <location>
        <begin position="1"/>
        <end position="54"/>
    </location>
</feature>
<evidence type="ECO:0000313" key="2">
    <source>
        <dbReference type="EMBL" id="GFO11091.1"/>
    </source>
</evidence>
<feature type="compositionally biased region" description="Polar residues" evidence="1">
    <location>
        <begin position="688"/>
        <end position="707"/>
    </location>
</feature>
<name>A0AAV4ASE3_9GAST</name>
<feature type="compositionally biased region" description="Low complexity" evidence="1">
    <location>
        <begin position="781"/>
        <end position="793"/>
    </location>
</feature>
<feature type="region of interest" description="Disordered" evidence="1">
    <location>
        <begin position="645"/>
        <end position="718"/>
    </location>
</feature>
<feature type="compositionally biased region" description="Gly residues" evidence="1">
    <location>
        <begin position="42"/>
        <end position="53"/>
    </location>
</feature>
<feature type="compositionally biased region" description="Basic and acidic residues" evidence="1">
    <location>
        <begin position="477"/>
        <end position="486"/>
    </location>
</feature>
<feature type="region of interest" description="Disordered" evidence="1">
    <location>
        <begin position="252"/>
        <end position="277"/>
    </location>
</feature>
<comment type="caution">
    <text evidence="2">The sequence shown here is derived from an EMBL/GenBank/DDBJ whole genome shotgun (WGS) entry which is preliminary data.</text>
</comment>
<feature type="compositionally biased region" description="Basic and acidic residues" evidence="1">
    <location>
        <begin position="265"/>
        <end position="277"/>
    </location>
</feature>
<dbReference type="Gene3D" id="1.20.120.20">
    <property type="entry name" value="Apolipoprotein"/>
    <property type="match status" value="1"/>
</dbReference>
<feature type="region of interest" description="Disordered" evidence="1">
    <location>
        <begin position="370"/>
        <end position="519"/>
    </location>
</feature>
<feature type="compositionally biased region" description="Pro residues" evidence="1">
    <location>
        <begin position="761"/>
        <end position="771"/>
    </location>
</feature>
<feature type="compositionally biased region" description="Low complexity" evidence="1">
    <location>
        <begin position="646"/>
        <end position="661"/>
    </location>
</feature>
<feature type="compositionally biased region" description="Polar residues" evidence="1">
    <location>
        <begin position="586"/>
        <end position="613"/>
    </location>
</feature>
<feature type="compositionally biased region" description="Polar residues" evidence="1">
    <location>
        <begin position="662"/>
        <end position="672"/>
    </location>
</feature>
<protein>
    <submittedName>
        <fullName evidence="2">Uncharacterized protein</fullName>
    </submittedName>
</protein>
<feature type="compositionally biased region" description="Polar residues" evidence="1">
    <location>
        <begin position="551"/>
        <end position="564"/>
    </location>
</feature>
<feature type="compositionally biased region" description="Basic and acidic residues" evidence="1">
    <location>
        <begin position="435"/>
        <end position="450"/>
    </location>
</feature>
<feature type="compositionally biased region" description="Low complexity" evidence="1">
    <location>
        <begin position="405"/>
        <end position="421"/>
    </location>
</feature>
<dbReference type="Proteomes" id="UP000735302">
    <property type="component" value="Unassembled WGS sequence"/>
</dbReference>
<evidence type="ECO:0000256" key="1">
    <source>
        <dbReference type="SAM" id="MobiDB-lite"/>
    </source>
</evidence>
<dbReference type="AlphaFoldDB" id="A0AAV4ASE3"/>
<gene>
    <name evidence="2" type="ORF">PoB_003759600</name>
</gene>
<proteinExistence type="predicted"/>
<feature type="region of interest" description="Disordered" evidence="1">
    <location>
        <begin position="534"/>
        <end position="621"/>
    </location>
</feature>
<keyword evidence="3" id="KW-1185">Reference proteome</keyword>
<feature type="compositionally biased region" description="Low complexity" evidence="1">
    <location>
        <begin position="504"/>
        <end position="519"/>
    </location>
</feature>
<dbReference type="EMBL" id="BLXT01004219">
    <property type="protein sequence ID" value="GFO11091.1"/>
    <property type="molecule type" value="Genomic_DNA"/>
</dbReference>
<accession>A0AAV4ASE3</accession>
<feature type="compositionally biased region" description="Polar residues" evidence="1">
    <location>
        <begin position="833"/>
        <end position="847"/>
    </location>
</feature>
<feature type="compositionally biased region" description="Low complexity" evidence="1">
    <location>
        <begin position="575"/>
        <end position="585"/>
    </location>
</feature>
<organism evidence="2 3">
    <name type="scientific">Plakobranchus ocellatus</name>
    <dbReference type="NCBI Taxonomy" id="259542"/>
    <lineage>
        <taxon>Eukaryota</taxon>
        <taxon>Metazoa</taxon>
        <taxon>Spiralia</taxon>
        <taxon>Lophotrochozoa</taxon>
        <taxon>Mollusca</taxon>
        <taxon>Gastropoda</taxon>
        <taxon>Heterobranchia</taxon>
        <taxon>Euthyneura</taxon>
        <taxon>Panpulmonata</taxon>
        <taxon>Sacoglossa</taxon>
        <taxon>Placobranchoidea</taxon>
        <taxon>Plakobranchidae</taxon>
        <taxon>Plakobranchus</taxon>
    </lineage>
</organism>
<feature type="region of interest" description="Disordered" evidence="1">
    <location>
        <begin position="756"/>
        <end position="859"/>
    </location>
</feature>
<sequence>MGNLCSSGAEREKKEDAAAGQMPDKPGDGEGDALLPKDGDALGTGGEGGGLFGAGKDAFQGVVDKVKEEGEEAVEEGKKVAVEKGKAVVEDVVAKVEEGVKSVTEKVTGKAGDVEAEGQKVAQDAESGVAGLSDKVGEAGQDAGGLVSQLTTQADAGVKNASERAGGMFDDAAGKLTEEAGKAKGATETGCAGVMGQCEQQATTVSDTFNSAISDGQAKIGEAANEAKEGLQQRAENRINEAVDAAKLAATNLVGGGPGQEGEDVVTREKPEAKDEGGECFLDKARSLLETHRNSVDSGNIVDTSSVQSALDSGKAGATETLESGKASATDFFNSAVESGKSSVADAMDTAVDSSKTAAAEALDSGKTAAAEALDSGKEKAAEFFSSSKESGEEAATEAFDSGRAAVSQGASDVVGSAAGALSWKNEEPSTDSAKSPEHEVARDFVESILDKATQLVSQEQQEGGAGGSEVDCPDPTVDRGEETLSPKKRGVMFVSPDASQEVSPSPTSSFPTFSPPDSASAAISAAVENVTSASANVNDLPTPPPTPPTLRNSLNAEGVATNNNDDRDYSMQSNNNNNNLLTNNPAVSPTDFSNGESMETNSFCDSDINSHQNAEDGADDESIQRVAMEVTNKAVQDAIKIVTENGNGNNNHNTLLTNNNICNSTGASPMSSPEEDSRKDQEEDMTTTDSSQVERGSPTSDLMSDTSGGLGSVSESLSSYDPAATFRQDGVVVSGDAAAAAAAASKVCDAVTGHFSAEDLPPPPPSPPSVRTPSTVNGSDHQQNQHADAANALPPLQLPTEVPSSLPDSLCSGDESSFKPTIVIDSPDCAHNTDNLPLTSQTSDPDPSTAAAAAEALI</sequence>